<evidence type="ECO:0000313" key="2">
    <source>
        <dbReference type="Proteomes" id="UP000483035"/>
    </source>
</evidence>
<reference evidence="1 2" key="1">
    <citation type="submission" date="2019-12" db="EMBL/GenBank/DDBJ databases">
        <title>Rhizobium genotypes associated with high levels of biological nitrogen fixation by grain legumes in a temperate-maritime cropping system.</title>
        <authorList>
            <person name="Maluk M."/>
            <person name="Francesc Ferrando Molina F."/>
            <person name="Lopez Del Egido L."/>
            <person name="Lafos M."/>
            <person name="Langarica-Fuentes A."/>
            <person name="Gebre Yohannes G."/>
            <person name="Young M.W."/>
            <person name="Martin P."/>
            <person name="Gantlett R."/>
            <person name="Kenicer G."/>
            <person name="Hawes C."/>
            <person name="Begg G.S."/>
            <person name="Quilliam R.S."/>
            <person name="Squire G.R."/>
            <person name="Poole P.S."/>
            <person name="Young P.W."/>
            <person name="Iannetta P.M."/>
            <person name="James E.K."/>
        </authorList>
    </citation>
    <scope>NUCLEOTIDE SEQUENCE [LARGE SCALE GENOMIC DNA]</scope>
    <source>
        <strain evidence="1 2">JHI1118</strain>
    </source>
</reference>
<organism evidence="1 2">
    <name type="scientific">Rhizobium lusitanum</name>
    <dbReference type="NCBI Taxonomy" id="293958"/>
    <lineage>
        <taxon>Bacteria</taxon>
        <taxon>Pseudomonadati</taxon>
        <taxon>Pseudomonadota</taxon>
        <taxon>Alphaproteobacteria</taxon>
        <taxon>Hyphomicrobiales</taxon>
        <taxon>Rhizobiaceae</taxon>
        <taxon>Rhizobium/Agrobacterium group</taxon>
        <taxon>Rhizobium</taxon>
    </lineage>
</organism>
<name>A0A6L9U0V0_9HYPH</name>
<gene>
    <name evidence="1" type="ORF">GR212_04350</name>
</gene>
<dbReference type="AlphaFoldDB" id="A0A6L9U0V0"/>
<proteinExistence type="predicted"/>
<sequence>MIELTNPEAARKPLFLDTFRMNTANHVPQGHWRHVIDNLPVADATLRGRLIGTGALETDHPGAAFAIIRGSRTALDRDHRSAAANKRIPA</sequence>
<evidence type="ECO:0000313" key="1">
    <source>
        <dbReference type="EMBL" id="NEI68794.1"/>
    </source>
</evidence>
<dbReference type="EMBL" id="WUEY01000002">
    <property type="protein sequence ID" value="NEI68794.1"/>
    <property type="molecule type" value="Genomic_DNA"/>
</dbReference>
<accession>A0A6L9U0V0</accession>
<protein>
    <submittedName>
        <fullName evidence="1">Uncharacterized protein</fullName>
    </submittedName>
</protein>
<dbReference type="Proteomes" id="UP000483035">
    <property type="component" value="Unassembled WGS sequence"/>
</dbReference>
<dbReference type="RefSeq" id="WP_163985240.1">
    <property type="nucleotide sequence ID" value="NZ_WUEY01000002.1"/>
</dbReference>
<comment type="caution">
    <text evidence="1">The sequence shown here is derived from an EMBL/GenBank/DDBJ whole genome shotgun (WGS) entry which is preliminary data.</text>
</comment>